<evidence type="ECO:0000313" key="3">
    <source>
        <dbReference type="Proteomes" id="UP000002038"/>
    </source>
</evidence>
<dbReference type="AlphaFoldDB" id="A0A179UX50"/>
<dbReference type="EMBL" id="GG657468">
    <property type="protein sequence ID" value="OAT12676.1"/>
    <property type="molecule type" value="Genomic_DNA"/>
</dbReference>
<dbReference type="Proteomes" id="UP000002038">
    <property type="component" value="Unassembled WGS sequence"/>
</dbReference>
<reference evidence="3" key="1">
    <citation type="journal article" date="2015" name="PLoS Genet.">
        <title>The dynamic genome and transcriptome of the human fungal pathogen Blastomyces and close relative Emmonsia.</title>
        <authorList>
            <person name="Munoz J.F."/>
            <person name="Gauthier G.M."/>
            <person name="Desjardins C.A."/>
            <person name="Gallo J.E."/>
            <person name="Holder J."/>
            <person name="Sullivan T.D."/>
            <person name="Marty A.J."/>
            <person name="Carmen J.C."/>
            <person name="Chen Z."/>
            <person name="Ding L."/>
            <person name="Gujja S."/>
            <person name="Magrini V."/>
            <person name="Misas E."/>
            <person name="Mitreva M."/>
            <person name="Priest M."/>
            <person name="Saif S."/>
            <person name="Whiston E.A."/>
            <person name="Young S."/>
            <person name="Zeng Q."/>
            <person name="Goldman W.E."/>
            <person name="Mardis E.R."/>
            <person name="Taylor J.W."/>
            <person name="McEwen J.G."/>
            <person name="Clay O.K."/>
            <person name="Klein B.S."/>
            <person name="Cuomo C.A."/>
        </authorList>
    </citation>
    <scope>NUCLEOTIDE SEQUENCE [LARGE SCALE GENOMIC DNA]</scope>
    <source>
        <strain evidence="3">SLH14081</strain>
    </source>
</reference>
<proteinExistence type="predicted"/>
<keyword evidence="3" id="KW-1185">Reference proteome</keyword>
<accession>A0A179UX50</accession>
<dbReference type="KEGG" id="bgh:BDBG_07995"/>
<evidence type="ECO:0000256" key="1">
    <source>
        <dbReference type="SAM" id="MobiDB-lite"/>
    </source>
</evidence>
<organism evidence="2 3">
    <name type="scientific">Blastomyces gilchristii (strain SLH14081)</name>
    <name type="common">Blastomyces dermatitidis</name>
    <dbReference type="NCBI Taxonomy" id="559298"/>
    <lineage>
        <taxon>Eukaryota</taxon>
        <taxon>Fungi</taxon>
        <taxon>Dikarya</taxon>
        <taxon>Ascomycota</taxon>
        <taxon>Pezizomycotina</taxon>
        <taxon>Eurotiomycetes</taxon>
        <taxon>Eurotiomycetidae</taxon>
        <taxon>Onygenales</taxon>
        <taxon>Ajellomycetaceae</taxon>
        <taxon>Blastomyces</taxon>
    </lineage>
</organism>
<feature type="compositionally biased region" description="Polar residues" evidence="1">
    <location>
        <begin position="70"/>
        <end position="81"/>
    </location>
</feature>
<protein>
    <submittedName>
        <fullName evidence="2">Uncharacterized protein</fullName>
    </submittedName>
</protein>
<sequence>MSGVLRQNNPRGETFAVYLLPSSEPLESPRDSVSPSALVADKMSRTTTIPATTITATTDGQLSEPGDFSINPSEDASTENPPMTMIGVVGRMAPT</sequence>
<gene>
    <name evidence="2" type="ORF">BDBG_07995</name>
</gene>
<dbReference type="GeneID" id="42528235"/>
<name>A0A179UX50_BLAGS</name>
<feature type="region of interest" description="Disordered" evidence="1">
    <location>
        <begin position="57"/>
        <end position="86"/>
    </location>
</feature>
<dbReference type="RefSeq" id="XP_031580497.1">
    <property type="nucleotide sequence ID" value="XM_031723351.1"/>
</dbReference>
<evidence type="ECO:0000313" key="2">
    <source>
        <dbReference type="EMBL" id="OAT12676.1"/>
    </source>
</evidence>
<dbReference type="VEuPathDB" id="FungiDB:BDBG_07995"/>